<reference evidence="6" key="1">
    <citation type="submission" date="2021-01" db="UniProtKB">
        <authorList>
            <consortium name="EnsemblMetazoa"/>
        </authorList>
    </citation>
    <scope>IDENTIFICATION</scope>
</reference>
<evidence type="ECO:0000313" key="6">
    <source>
        <dbReference type="EnsemblMetazoa" id="XP_022664582"/>
    </source>
</evidence>
<dbReference type="InParanoid" id="A0A7M7KQT7"/>
<dbReference type="GO" id="GO:0000978">
    <property type="term" value="F:RNA polymerase II cis-regulatory region sequence-specific DNA binding"/>
    <property type="evidence" value="ECO:0007669"/>
    <property type="project" value="TreeGrafter"/>
</dbReference>
<evidence type="ECO:0000256" key="5">
    <source>
        <dbReference type="SAM" id="MobiDB-lite"/>
    </source>
</evidence>
<sequence>MCEATANQAAPPAQQHQQQSQQQPTASVQPPPEQQFSTAAHAATAAGSAPSGSQVGLPGPSRLSGLLGSTSERPPREELTPREIALLARVDSLLFGVVRMQLPENQEKKALLEKGVRALEQVIIDVRKGKARRKRKRRYEHDADDEILSSTTAAAAATSTSLTTNDGTNGTINNTSSTTSATMTTTAASTISTTANEFNAAAPSAKRTVPPGRTGVNDAEVNSSTDDRTSVKDDPAVLGVKEEPMDIDVDESIPRVNGHDVAEAGHSDAINEGQRQADEEVAQLTEIRANGSCSPETAGDSNITNDATADCRNRSGCPGPSGRDGVTDQSEPRPELADECEDEYLTEIPVELWAKLGHLNLLLEDYEKALSAYQQYFQRREDSWNNIAFMYGLAMVYYHYSQFEWAIRAFREILYLEPAFCRAAEVHARLGLMYKVRGDFAEAQRCFEHVARAIQSSEKLSISLFELQFHQAHLCEVQGKLRQAKEQYEALLENPALPRSVKAEVLRQLGWMYHSQPMDALGPLRGIGLPPLPSLPLPPHQQRQTLAIQCLQKSIECDPTSGQSLYFLGRCFAAAGKVHDAFISYRSSVDKAEANADTWCSIGVLYQQQSQPMDALQAYICAVQLDKLHSPAWLNLGVLYEAVKQPADALKCYANALQGSLFSPDSNLNTCQIP</sequence>
<dbReference type="EnsemblMetazoa" id="XM_022808847">
    <property type="protein sequence ID" value="XP_022664582"/>
    <property type="gene ID" value="LOC111251818"/>
</dbReference>
<dbReference type="InterPro" id="IPR019734">
    <property type="entry name" value="TPR_rpt"/>
</dbReference>
<dbReference type="GeneID" id="111251818"/>
<dbReference type="PANTHER" id="PTHR14017:SF1">
    <property type="entry name" value="LD02225P"/>
    <property type="match status" value="1"/>
</dbReference>
<feature type="compositionally biased region" description="Polar residues" evidence="5">
    <location>
        <begin position="291"/>
        <end position="307"/>
    </location>
</feature>
<dbReference type="PROSITE" id="PS50005">
    <property type="entry name" value="TPR"/>
    <property type="match status" value="2"/>
</dbReference>
<evidence type="ECO:0000313" key="7">
    <source>
        <dbReference type="Proteomes" id="UP000594260"/>
    </source>
</evidence>
<dbReference type="SMART" id="SM00028">
    <property type="entry name" value="TPR"/>
    <property type="match status" value="7"/>
</dbReference>
<dbReference type="RefSeq" id="XP_022664582.1">
    <property type="nucleotide sequence ID" value="XM_022808847.1"/>
</dbReference>
<dbReference type="GO" id="GO:0031490">
    <property type="term" value="F:chromatin DNA binding"/>
    <property type="evidence" value="ECO:0007669"/>
    <property type="project" value="TreeGrafter"/>
</dbReference>
<dbReference type="Pfam" id="PF13181">
    <property type="entry name" value="TPR_8"/>
    <property type="match status" value="1"/>
</dbReference>
<evidence type="ECO:0000256" key="1">
    <source>
        <dbReference type="ARBA" id="ARBA00004123"/>
    </source>
</evidence>
<name>A0A7M7KQT7_VARDE</name>
<evidence type="ECO:0000256" key="3">
    <source>
        <dbReference type="ARBA" id="ARBA00034483"/>
    </source>
</evidence>
<protein>
    <recommendedName>
        <fullName evidence="8">Lysine-specific demethylase 6A</fullName>
    </recommendedName>
</protein>
<dbReference type="GO" id="GO:0071558">
    <property type="term" value="F:histone H3K27me2/H3K27me3 demethylase activity"/>
    <property type="evidence" value="ECO:0007669"/>
    <property type="project" value="TreeGrafter"/>
</dbReference>
<dbReference type="AlphaFoldDB" id="A0A7M7KQT7"/>
<comment type="subcellular location">
    <subcellularLocation>
        <location evidence="1">Nucleus</location>
    </subcellularLocation>
</comment>
<feature type="region of interest" description="Disordered" evidence="5">
    <location>
        <begin position="314"/>
        <end position="338"/>
    </location>
</feature>
<proteinExistence type="inferred from homology"/>
<dbReference type="InterPro" id="IPR051630">
    <property type="entry name" value="Corepressor-Demethylase"/>
</dbReference>
<evidence type="ECO:0000256" key="2">
    <source>
        <dbReference type="ARBA" id="ARBA00023242"/>
    </source>
</evidence>
<accession>A0A7M7KQT7</accession>
<feature type="region of interest" description="Disordered" evidence="5">
    <location>
        <begin position="158"/>
        <end position="178"/>
    </location>
</feature>
<feature type="compositionally biased region" description="Low complexity" evidence="5">
    <location>
        <begin position="37"/>
        <end position="72"/>
    </location>
</feature>
<dbReference type="OrthoDB" id="6508954at2759"/>
<feature type="repeat" description="TPR" evidence="4">
    <location>
        <begin position="350"/>
        <end position="383"/>
    </location>
</feature>
<feature type="region of interest" description="Disordered" evidence="5">
    <location>
        <begin position="1"/>
        <end position="78"/>
    </location>
</feature>
<dbReference type="PANTHER" id="PTHR14017">
    <property type="entry name" value="LYSINE-SPECIFIC DEMETHYLASE"/>
    <property type="match status" value="1"/>
</dbReference>
<feature type="region of interest" description="Disordered" evidence="5">
    <location>
        <begin position="289"/>
        <end position="308"/>
    </location>
</feature>
<dbReference type="KEGG" id="vde:111251818"/>
<keyword evidence="2" id="KW-0539">Nucleus</keyword>
<evidence type="ECO:0000256" key="4">
    <source>
        <dbReference type="PROSITE-ProRule" id="PRU00339"/>
    </source>
</evidence>
<dbReference type="GO" id="GO:0044666">
    <property type="term" value="C:MLL3/4 complex"/>
    <property type="evidence" value="ECO:0007669"/>
    <property type="project" value="TreeGrafter"/>
</dbReference>
<dbReference type="SUPFAM" id="SSF81901">
    <property type="entry name" value="HCP-like"/>
    <property type="match status" value="1"/>
</dbReference>
<feature type="repeat" description="TPR" evidence="4">
    <location>
        <begin position="387"/>
        <end position="420"/>
    </location>
</feature>
<dbReference type="InterPro" id="IPR011990">
    <property type="entry name" value="TPR-like_helical_dom_sf"/>
</dbReference>
<dbReference type="Proteomes" id="UP000594260">
    <property type="component" value="Unplaced"/>
</dbReference>
<dbReference type="GO" id="GO:0010468">
    <property type="term" value="P:regulation of gene expression"/>
    <property type="evidence" value="ECO:0007669"/>
    <property type="project" value="TreeGrafter"/>
</dbReference>
<feature type="compositionally biased region" description="Low complexity" evidence="5">
    <location>
        <begin position="1"/>
        <end position="28"/>
    </location>
</feature>
<organism evidence="6 7">
    <name type="scientific">Varroa destructor</name>
    <name type="common">Honeybee mite</name>
    <dbReference type="NCBI Taxonomy" id="109461"/>
    <lineage>
        <taxon>Eukaryota</taxon>
        <taxon>Metazoa</taxon>
        <taxon>Ecdysozoa</taxon>
        <taxon>Arthropoda</taxon>
        <taxon>Chelicerata</taxon>
        <taxon>Arachnida</taxon>
        <taxon>Acari</taxon>
        <taxon>Parasitiformes</taxon>
        <taxon>Mesostigmata</taxon>
        <taxon>Gamasina</taxon>
        <taxon>Dermanyssoidea</taxon>
        <taxon>Varroidae</taxon>
        <taxon>Varroa</taxon>
    </lineage>
</organism>
<keyword evidence="4" id="KW-0802">TPR repeat</keyword>
<keyword evidence="7" id="KW-1185">Reference proteome</keyword>
<dbReference type="Gene3D" id="1.25.40.10">
    <property type="entry name" value="Tetratricopeptide repeat domain"/>
    <property type="match status" value="2"/>
</dbReference>
<evidence type="ECO:0008006" key="8">
    <source>
        <dbReference type="Google" id="ProtNLM"/>
    </source>
</evidence>
<feature type="region of interest" description="Disordered" evidence="5">
    <location>
        <begin position="204"/>
        <end position="232"/>
    </location>
</feature>
<comment type="similarity">
    <text evidence="3">Belongs to the UTX family.</text>
</comment>